<dbReference type="RefSeq" id="WP_011322567.1">
    <property type="nucleotide sequence ID" value="NC_007426.1"/>
</dbReference>
<dbReference type="InterPro" id="IPR012394">
    <property type="entry name" value="Aldehyde_DH_NAD(P)"/>
</dbReference>
<dbReference type="InterPro" id="IPR016161">
    <property type="entry name" value="Ald_DH/histidinol_DH"/>
</dbReference>
<comment type="similarity">
    <text evidence="1 4">Belongs to the aldehyde dehydrogenase family.</text>
</comment>
<evidence type="ECO:0000313" key="7">
    <source>
        <dbReference type="Proteomes" id="UP000002698"/>
    </source>
</evidence>
<dbReference type="PANTHER" id="PTHR11699">
    <property type="entry name" value="ALDEHYDE DEHYDROGENASE-RELATED"/>
    <property type="match status" value="1"/>
</dbReference>
<dbReference type="SUPFAM" id="SSF53720">
    <property type="entry name" value="ALDH-like"/>
    <property type="match status" value="1"/>
</dbReference>
<dbReference type="KEGG" id="nph:NP_1686A"/>
<keyword evidence="2 4" id="KW-0560">Oxidoreductase</keyword>
<dbReference type="eggNOG" id="arCOG01252">
    <property type="taxonomic scope" value="Archaea"/>
</dbReference>
<feature type="domain" description="Aldehyde dehydrogenase" evidence="5">
    <location>
        <begin position="30"/>
        <end position="488"/>
    </location>
</feature>
<evidence type="ECO:0000256" key="3">
    <source>
        <dbReference type="PROSITE-ProRule" id="PRU10007"/>
    </source>
</evidence>
<organism evidence="6 7">
    <name type="scientific">Natronomonas pharaonis (strain ATCC 35678 / DSM 2160 / CIP 103997 / JCM 8858 / NBRC 14720 / NCIMB 2260 / Gabara)</name>
    <name type="common">Halobacterium pharaonis</name>
    <dbReference type="NCBI Taxonomy" id="348780"/>
    <lineage>
        <taxon>Archaea</taxon>
        <taxon>Methanobacteriati</taxon>
        <taxon>Methanobacteriota</taxon>
        <taxon>Stenosarchaea group</taxon>
        <taxon>Halobacteria</taxon>
        <taxon>Halobacteriales</taxon>
        <taxon>Natronomonadaceae</taxon>
        <taxon>Natronomonas</taxon>
    </lineage>
</organism>
<dbReference type="Gene3D" id="3.40.309.10">
    <property type="entry name" value="Aldehyde Dehydrogenase, Chain A, domain 2"/>
    <property type="match status" value="1"/>
</dbReference>
<dbReference type="PROSITE" id="PS00687">
    <property type="entry name" value="ALDEHYDE_DEHYDR_GLU"/>
    <property type="match status" value="1"/>
</dbReference>
<dbReference type="FunFam" id="3.40.309.10:FF:000009">
    <property type="entry name" value="Aldehyde dehydrogenase A"/>
    <property type="match status" value="1"/>
</dbReference>
<dbReference type="AlphaFoldDB" id="A0A1U7EV95"/>
<name>A0A1U7EV95_NATPD</name>
<keyword evidence="7" id="KW-1185">Reference proteome</keyword>
<dbReference type="Pfam" id="PF00171">
    <property type="entry name" value="Aldedh"/>
    <property type="match status" value="1"/>
</dbReference>
<accession>A0A1U7EV95</accession>
<evidence type="ECO:0000256" key="1">
    <source>
        <dbReference type="ARBA" id="ARBA00009986"/>
    </source>
</evidence>
<sequence length="525" mass="56315">MGMSSTGAGNVSEVAVSLEALEPLVTAPETDATFPVEAPFTGDEIGRLPACVSADVEAAFDRAAEAQTDWRDRDVSDRAAVFIRYHDRIIDNREELLDLIQYETGKARRHAYEELLDVAITARYYAYRAESFLETEPRAGALPGMTETTVNYRPVGTVGIISPWNYPLSLSVSDAIPALLAGNAVVLKPDEQTSYTALKAFELLLEAGLPDDLVQIVTGDGPTIGEPLVANADYVCFTGSTETGRAVASQAGRHLTDCSLELGGKNPAIVRADADIDRAAEGLVRGCFTNAGQLCLSIERLYVHEAIYDRFLDAFVAAVESMPLGTDYSYDIEMGSLISGSHLEAVEQYVEDAVAGGATVLTGGSPRPDIGPYFYEPTVLEDVDESMALCAEETFGPVVAVSAYSDDADAIERANDTDYGLNAAVWTDDLDAGRQLAERIDAGTVNVNESYAAAWASLDAPMGGMKDSGVGRRHGEVGLSRYTEAQTVAVQKHLGMTAPPGVPYWLYAGVMSRLLKLQRRVPGLR</sequence>
<dbReference type="STRING" id="348780.NP_1686A"/>
<protein>
    <submittedName>
        <fullName evidence="6">Succinate-semialdehyde dehydrogenase</fullName>
        <ecNumber evidence="6">1.2.1.-</ecNumber>
    </submittedName>
</protein>
<evidence type="ECO:0000256" key="4">
    <source>
        <dbReference type="RuleBase" id="RU003345"/>
    </source>
</evidence>
<reference evidence="6 7" key="1">
    <citation type="journal article" date="2005" name="Genome Res.">
        <title>Living with two extremes: conclusions from the genome sequence of Natronomonas pharaonis.</title>
        <authorList>
            <person name="Falb M."/>
            <person name="Pfeiffer F."/>
            <person name="Palm P."/>
            <person name="Rodewald K."/>
            <person name="Hickmann V."/>
            <person name="Tittor J."/>
            <person name="Oesterhelt D."/>
        </authorList>
    </citation>
    <scope>NUCLEOTIDE SEQUENCE [LARGE SCALE GENOMIC DNA]</scope>
    <source>
        <strain evidence="7">ATCC 35678 / DSM 2160 / CIP 103997 / JCM 8858 / NBRC 14720 / NCIMB 2260 / Gabara</strain>
    </source>
</reference>
<dbReference type="GeneID" id="3702500"/>
<dbReference type="CDD" id="cd07101">
    <property type="entry name" value="ALDH_SSADH2_GabD2"/>
    <property type="match status" value="1"/>
</dbReference>
<dbReference type="EMBL" id="CR936257">
    <property type="protein sequence ID" value="CAI48934.1"/>
    <property type="molecule type" value="Genomic_DNA"/>
</dbReference>
<evidence type="ECO:0000259" key="5">
    <source>
        <dbReference type="Pfam" id="PF00171"/>
    </source>
</evidence>
<proteinExistence type="inferred from homology"/>
<dbReference type="EnsemblBacteria" id="CAI48934">
    <property type="protein sequence ID" value="CAI48934"/>
    <property type="gene ID" value="NP_1686A"/>
</dbReference>
<evidence type="ECO:0000256" key="2">
    <source>
        <dbReference type="ARBA" id="ARBA00023002"/>
    </source>
</evidence>
<dbReference type="InterPro" id="IPR015590">
    <property type="entry name" value="Aldehyde_DH_dom"/>
</dbReference>
<dbReference type="InterPro" id="IPR016163">
    <property type="entry name" value="Ald_DH_C"/>
</dbReference>
<dbReference type="Gene3D" id="3.40.605.10">
    <property type="entry name" value="Aldehyde Dehydrogenase, Chain A, domain 1"/>
    <property type="match status" value="1"/>
</dbReference>
<feature type="active site" evidence="3">
    <location>
        <position position="261"/>
    </location>
</feature>
<dbReference type="GO" id="GO:0006081">
    <property type="term" value="P:aldehyde metabolic process"/>
    <property type="evidence" value="ECO:0007669"/>
    <property type="project" value="InterPro"/>
</dbReference>
<dbReference type="EC" id="1.2.1.-" evidence="6"/>
<dbReference type="InterPro" id="IPR029510">
    <property type="entry name" value="Ald_DH_CS_GLU"/>
</dbReference>
<dbReference type="PIRSF" id="PIRSF036492">
    <property type="entry name" value="ALDH"/>
    <property type="match status" value="1"/>
</dbReference>
<dbReference type="GO" id="GO:0016620">
    <property type="term" value="F:oxidoreductase activity, acting on the aldehyde or oxo group of donors, NAD or NADP as acceptor"/>
    <property type="evidence" value="ECO:0007669"/>
    <property type="project" value="InterPro"/>
</dbReference>
<dbReference type="HOGENOM" id="CLU_005391_1_0_2"/>
<evidence type="ECO:0000313" key="6">
    <source>
        <dbReference type="EMBL" id="CAI48934.1"/>
    </source>
</evidence>
<dbReference type="NCBIfam" id="NF006916">
    <property type="entry name" value="PRK09407.1"/>
    <property type="match status" value="1"/>
</dbReference>
<gene>
    <name evidence="6" type="primary">gabD</name>
    <name evidence="6" type="synonym">aldH1</name>
    <name evidence="6" type="ordered locus">NP_1686A</name>
</gene>
<dbReference type="Proteomes" id="UP000002698">
    <property type="component" value="Chromosome"/>
</dbReference>
<dbReference type="InterPro" id="IPR016162">
    <property type="entry name" value="Ald_DH_N"/>
</dbReference>